<keyword evidence="4" id="KW-0238">DNA-binding</keyword>
<organism evidence="8 9">
    <name type="scientific">Symbiobacterium thermophilum (strain DSM 24528 / JCM 14929 / IAM 14863 / T)</name>
    <dbReference type="NCBI Taxonomy" id="292459"/>
    <lineage>
        <taxon>Bacteria</taxon>
        <taxon>Bacillati</taxon>
        <taxon>Bacillota</taxon>
        <taxon>Clostridia</taxon>
        <taxon>Eubacteriales</taxon>
        <taxon>Symbiobacteriaceae</taxon>
        <taxon>Symbiobacterium</taxon>
    </lineage>
</organism>
<reference evidence="8 9" key="1">
    <citation type="journal article" date="2004" name="Nucleic Acids Res.">
        <title>Genome sequence of Symbiobacterium thermophilum, an uncultivable bacterium that depends on microbial commensalism.</title>
        <authorList>
            <person name="Ueda K."/>
            <person name="Yamashita A."/>
            <person name="Ishikawa J."/>
            <person name="Shimada M."/>
            <person name="Watsuji T."/>
            <person name="Morimura K."/>
            <person name="Ikeda H."/>
            <person name="Hattori M."/>
            <person name="Beppu T."/>
        </authorList>
    </citation>
    <scope>NUCLEOTIDE SEQUENCE [LARGE SCALE GENOMIC DNA]</scope>
    <source>
        <strain evidence="9">T / IAM 14863</strain>
    </source>
</reference>
<feature type="domain" description="RNA polymerase sigma-70 region 2" evidence="6">
    <location>
        <begin position="32"/>
        <end position="96"/>
    </location>
</feature>
<dbReference type="InterPro" id="IPR013324">
    <property type="entry name" value="RNA_pol_sigma_r3/r4-like"/>
</dbReference>
<dbReference type="OrthoDB" id="2678696at2"/>
<gene>
    <name evidence="8" type="ordered locus">STH2614</name>
</gene>
<dbReference type="Pfam" id="PF04542">
    <property type="entry name" value="Sigma70_r2"/>
    <property type="match status" value="1"/>
</dbReference>
<dbReference type="Pfam" id="PF08281">
    <property type="entry name" value="Sigma70_r4_2"/>
    <property type="match status" value="1"/>
</dbReference>
<dbReference type="NCBIfam" id="TIGR02937">
    <property type="entry name" value="sigma70-ECF"/>
    <property type="match status" value="1"/>
</dbReference>
<dbReference type="RefSeq" id="WP_011196736.1">
    <property type="nucleotide sequence ID" value="NC_006177.1"/>
</dbReference>
<keyword evidence="5" id="KW-0804">Transcription</keyword>
<dbReference type="InterPro" id="IPR014284">
    <property type="entry name" value="RNA_pol_sigma-70_dom"/>
</dbReference>
<name>Q67L47_SYMTH</name>
<dbReference type="PANTHER" id="PTHR43133:SF8">
    <property type="entry name" value="RNA POLYMERASE SIGMA FACTOR HI_1459-RELATED"/>
    <property type="match status" value="1"/>
</dbReference>
<feature type="domain" description="RNA polymerase sigma factor 70 region 4 type 2" evidence="7">
    <location>
        <begin position="137"/>
        <end position="188"/>
    </location>
</feature>
<dbReference type="KEGG" id="sth:STH2614"/>
<dbReference type="Gene3D" id="1.10.1740.10">
    <property type="match status" value="1"/>
</dbReference>
<keyword evidence="9" id="KW-1185">Reference proteome</keyword>
<sequence length="203" mass="22723">MPEWDEQTIHRQLLARDPAGLDALAGALAHRLYRLAEMALGGLGSAQDAEEVVSDALAAAWERAAEFDPQRSTLANWVLMLTKYAALDRRRALRRRTLDDMGRAKVIPLSAVPEAAEPEETAPPVDAAVVAHEEQAAVHAALRRLPPAERELLIRRYFFEESVAEIARDLGLSRGALDTRLWRARQNLRRLLSDESEVHTHDR</sequence>
<keyword evidence="2" id="KW-0805">Transcription regulation</keyword>
<dbReference type="CDD" id="cd06171">
    <property type="entry name" value="Sigma70_r4"/>
    <property type="match status" value="1"/>
</dbReference>
<dbReference type="HOGENOM" id="CLU_047691_9_7_9"/>
<accession>Q67L47</accession>
<evidence type="ECO:0000256" key="2">
    <source>
        <dbReference type="ARBA" id="ARBA00023015"/>
    </source>
</evidence>
<evidence type="ECO:0000313" key="8">
    <source>
        <dbReference type="EMBL" id="BAD41599.1"/>
    </source>
</evidence>
<proteinExistence type="inferred from homology"/>
<dbReference type="SUPFAM" id="SSF88659">
    <property type="entry name" value="Sigma3 and sigma4 domains of RNA polymerase sigma factors"/>
    <property type="match status" value="1"/>
</dbReference>
<evidence type="ECO:0000259" key="7">
    <source>
        <dbReference type="Pfam" id="PF08281"/>
    </source>
</evidence>
<dbReference type="PANTHER" id="PTHR43133">
    <property type="entry name" value="RNA POLYMERASE ECF-TYPE SIGMA FACTO"/>
    <property type="match status" value="1"/>
</dbReference>
<dbReference type="GO" id="GO:0016987">
    <property type="term" value="F:sigma factor activity"/>
    <property type="evidence" value="ECO:0007669"/>
    <property type="project" value="UniProtKB-KW"/>
</dbReference>
<evidence type="ECO:0000256" key="4">
    <source>
        <dbReference type="ARBA" id="ARBA00023125"/>
    </source>
</evidence>
<dbReference type="SUPFAM" id="SSF88946">
    <property type="entry name" value="Sigma2 domain of RNA polymerase sigma factors"/>
    <property type="match status" value="1"/>
</dbReference>
<evidence type="ECO:0000256" key="5">
    <source>
        <dbReference type="ARBA" id="ARBA00023163"/>
    </source>
</evidence>
<dbReference type="AlphaFoldDB" id="Q67L47"/>
<evidence type="ECO:0000256" key="1">
    <source>
        <dbReference type="ARBA" id="ARBA00010641"/>
    </source>
</evidence>
<dbReference type="Proteomes" id="UP000000417">
    <property type="component" value="Chromosome"/>
</dbReference>
<dbReference type="InterPro" id="IPR007627">
    <property type="entry name" value="RNA_pol_sigma70_r2"/>
</dbReference>
<dbReference type="STRING" id="292459.STH2614"/>
<dbReference type="GO" id="GO:0003677">
    <property type="term" value="F:DNA binding"/>
    <property type="evidence" value="ECO:0007669"/>
    <property type="project" value="UniProtKB-KW"/>
</dbReference>
<dbReference type="Gene3D" id="1.10.10.10">
    <property type="entry name" value="Winged helix-like DNA-binding domain superfamily/Winged helix DNA-binding domain"/>
    <property type="match status" value="1"/>
</dbReference>
<dbReference type="InterPro" id="IPR036388">
    <property type="entry name" value="WH-like_DNA-bd_sf"/>
</dbReference>
<dbReference type="InterPro" id="IPR013325">
    <property type="entry name" value="RNA_pol_sigma_r2"/>
</dbReference>
<dbReference type="eggNOG" id="COG1595">
    <property type="taxonomic scope" value="Bacteria"/>
</dbReference>
<evidence type="ECO:0000313" key="9">
    <source>
        <dbReference type="Proteomes" id="UP000000417"/>
    </source>
</evidence>
<dbReference type="GO" id="GO:0006352">
    <property type="term" value="P:DNA-templated transcription initiation"/>
    <property type="evidence" value="ECO:0007669"/>
    <property type="project" value="InterPro"/>
</dbReference>
<dbReference type="EMBL" id="AP006840">
    <property type="protein sequence ID" value="BAD41599.1"/>
    <property type="molecule type" value="Genomic_DNA"/>
</dbReference>
<dbReference type="InterPro" id="IPR013249">
    <property type="entry name" value="RNA_pol_sigma70_r4_t2"/>
</dbReference>
<protein>
    <submittedName>
        <fullName evidence="8">RNA polymerase ECF-type sigma factor</fullName>
    </submittedName>
</protein>
<evidence type="ECO:0000259" key="6">
    <source>
        <dbReference type="Pfam" id="PF04542"/>
    </source>
</evidence>
<dbReference type="InterPro" id="IPR039425">
    <property type="entry name" value="RNA_pol_sigma-70-like"/>
</dbReference>
<keyword evidence="3" id="KW-0731">Sigma factor</keyword>
<comment type="similarity">
    <text evidence="1">Belongs to the sigma-70 factor family. ECF subfamily.</text>
</comment>
<evidence type="ECO:0000256" key="3">
    <source>
        <dbReference type="ARBA" id="ARBA00023082"/>
    </source>
</evidence>